<dbReference type="GO" id="GO:0009225">
    <property type="term" value="P:nucleotide-sugar metabolic process"/>
    <property type="evidence" value="ECO:0007669"/>
    <property type="project" value="InterPro"/>
</dbReference>
<evidence type="ECO:0000256" key="6">
    <source>
        <dbReference type="ARBA" id="ARBA00023239"/>
    </source>
</evidence>
<reference evidence="9" key="2">
    <citation type="submission" date="2025-09" db="UniProtKB">
        <authorList>
            <consortium name="Ensembl"/>
        </authorList>
    </citation>
    <scope>IDENTIFICATION</scope>
</reference>
<evidence type="ECO:0000256" key="4">
    <source>
        <dbReference type="ARBA" id="ARBA00011990"/>
    </source>
</evidence>
<organism evidence="9 10">
    <name type="scientific">Junco hyemalis</name>
    <name type="common">Dark-eyed junco</name>
    <dbReference type="NCBI Taxonomy" id="40217"/>
    <lineage>
        <taxon>Eukaryota</taxon>
        <taxon>Metazoa</taxon>
        <taxon>Chordata</taxon>
        <taxon>Craniata</taxon>
        <taxon>Vertebrata</taxon>
        <taxon>Euteleostomi</taxon>
        <taxon>Archelosauria</taxon>
        <taxon>Archosauria</taxon>
        <taxon>Dinosauria</taxon>
        <taxon>Saurischia</taxon>
        <taxon>Theropoda</taxon>
        <taxon>Coelurosauria</taxon>
        <taxon>Aves</taxon>
        <taxon>Neognathae</taxon>
        <taxon>Neoaves</taxon>
        <taxon>Telluraves</taxon>
        <taxon>Australaves</taxon>
        <taxon>Passeriformes</taxon>
        <taxon>Passerellidae</taxon>
        <taxon>Junco</taxon>
    </lineage>
</organism>
<dbReference type="OMA" id="EWCQHVQ"/>
<comment type="similarity">
    <text evidence="3">Belongs to the NAD(P)-dependent epimerase/dehydratase family. dTDP-glucose dehydratase subfamily.</text>
</comment>
<evidence type="ECO:0000256" key="3">
    <source>
        <dbReference type="ARBA" id="ARBA00008178"/>
    </source>
</evidence>
<dbReference type="PANTHER" id="PTHR43000">
    <property type="entry name" value="DTDP-D-GLUCOSE 4,6-DEHYDRATASE-RELATED"/>
    <property type="match status" value="1"/>
</dbReference>
<dbReference type="NCBIfam" id="TIGR01181">
    <property type="entry name" value="dTDP_gluc_dehyt"/>
    <property type="match status" value="1"/>
</dbReference>
<dbReference type="InterPro" id="IPR016040">
    <property type="entry name" value="NAD(P)-bd_dom"/>
</dbReference>
<evidence type="ECO:0000256" key="1">
    <source>
        <dbReference type="ARBA" id="ARBA00001539"/>
    </source>
</evidence>
<keyword evidence="6" id="KW-0456">Lyase</keyword>
<dbReference type="InterPro" id="IPR036291">
    <property type="entry name" value="NAD(P)-bd_dom_sf"/>
</dbReference>
<dbReference type="Proteomes" id="UP000694408">
    <property type="component" value="Unplaced"/>
</dbReference>
<name>A0A8C5NI47_JUNHY</name>
<evidence type="ECO:0000256" key="5">
    <source>
        <dbReference type="ARBA" id="ARBA00023027"/>
    </source>
</evidence>
<evidence type="ECO:0000313" key="10">
    <source>
        <dbReference type="Proteomes" id="UP000694408"/>
    </source>
</evidence>
<evidence type="ECO:0000313" key="9">
    <source>
        <dbReference type="Ensembl" id="ENSJHYP00000000034.1"/>
    </source>
</evidence>
<reference evidence="9" key="1">
    <citation type="submission" date="2025-08" db="UniProtKB">
        <authorList>
            <consortium name="Ensembl"/>
        </authorList>
    </citation>
    <scope>IDENTIFICATION</scope>
</reference>
<keyword evidence="5" id="KW-0520">NAD</keyword>
<evidence type="ECO:0000256" key="2">
    <source>
        <dbReference type="ARBA" id="ARBA00001911"/>
    </source>
</evidence>
<dbReference type="Ensembl" id="ENSJHYT00000000061.1">
    <property type="protein sequence ID" value="ENSJHYP00000000034.1"/>
    <property type="gene ID" value="ENSJHYG00000000036.1"/>
</dbReference>
<dbReference type="SUPFAM" id="SSF51735">
    <property type="entry name" value="NAD(P)-binding Rossmann-fold domains"/>
    <property type="match status" value="1"/>
</dbReference>
<dbReference type="AlphaFoldDB" id="A0A8C5NI47"/>
<keyword evidence="10" id="KW-1185">Reference proteome</keyword>
<comment type="catalytic activity">
    <reaction evidence="1">
        <text>dTDP-alpha-D-glucose = dTDP-4-dehydro-6-deoxy-alpha-D-glucose + H2O</text>
        <dbReference type="Rhea" id="RHEA:17221"/>
        <dbReference type="ChEBI" id="CHEBI:15377"/>
        <dbReference type="ChEBI" id="CHEBI:57477"/>
        <dbReference type="ChEBI" id="CHEBI:57649"/>
        <dbReference type="EC" id="4.2.1.46"/>
    </reaction>
</comment>
<protein>
    <recommendedName>
        <fullName evidence="7">dTDP-D-glucose 4,6-dehydratase</fullName>
        <ecNumber evidence="4">4.2.1.46</ecNumber>
    </recommendedName>
</protein>
<sequence length="334" mass="37783">MSRNVLVTGGAGFIGSNFLEYMINKHPNDLLVCLDDLTYAGNLNNLDPIINNSNFVFVKGNICNKELVNSLFNKYRFDIVINLAAETHVDRSINNPDIFYESNIIGTTVLLNACLKFGKVKFHQVSTDEVYGDLPLDSKYRFTEESILRPSSPYSSSKASADLITLSYFRTYGLPVTISRCSNNFGPNQHLEKLIPLVISKALNDEKIPVYGKGLNIRDWIYVDDHSSALDLIIDKGQAGQIYNVSTHNEKMNLEIIKQILKMIDKPESLINFVSDRPGHDRRYALDSTKLEKLGWTYNKEPLCQNTLSLDTFFEVGRGHRLLLSPSCTRRALF</sequence>
<dbReference type="EC" id="4.2.1.46" evidence="4"/>
<comment type="cofactor">
    <cofactor evidence="2">
        <name>NAD(+)</name>
        <dbReference type="ChEBI" id="CHEBI:57540"/>
    </cofactor>
</comment>
<dbReference type="GO" id="GO:0008460">
    <property type="term" value="F:dTDP-glucose 4,6-dehydratase activity"/>
    <property type="evidence" value="ECO:0007669"/>
    <property type="project" value="UniProtKB-EC"/>
</dbReference>
<dbReference type="CDD" id="cd05246">
    <property type="entry name" value="dTDP_GD_SDR_e"/>
    <property type="match status" value="1"/>
</dbReference>
<evidence type="ECO:0000256" key="7">
    <source>
        <dbReference type="ARBA" id="ARBA00067702"/>
    </source>
</evidence>
<dbReference type="Pfam" id="PF16363">
    <property type="entry name" value="GDP_Man_Dehyd"/>
    <property type="match status" value="1"/>
</dbReference>
<dbReference type="InterPro" id="IPR005888">
    <property type="entry name" value="dTDP_Gluc_deHydtase"/>
</dbReference>
<dbReference type="Gene3D" id="3.40.50.720">
    <property type="entry name" value="NAD(P)-binding Rossmann-like Domain"/>
    <property type="match status" value="1"/>
</dbReference>
<accession>A0A8C5NI47</accession>
<feature type="domain" description="NAD(P)-binding" evidence="8">
    <location>
        <begin position="6"/>
        <end position="298"/>
    </location>
</feature>
<evidence type="ECO:0000259" key="8">
    <source>
        <dbReference type="Pfam" id="PF16363"/>
    </source>
</evidence>
<dbReference type="FunFam" id="3.40.50.720:FF:000304">
    <property type="entry name" value="UDP-glucose 4,6-dehydratase"/>
    <property type="match status" value="1"/>
</dbReference>
<proteinExistence type="inferred from homology"/>
<dbReference type="Gene3D" id="3.90.25.10">
    <property type="entry name" value="UDP-galactose 4-epimerase, domain 1"/>
    <property type="match status" value="1"/>
</dbReference>